<feature type="compositionally biased region" description="Low complexity" evidence="6">
    <location>
        <begin position="176"/>
        <end position="186"/>
    </location>
</feature>
<gene>
    <name evidence="8" type="ORF">DUNSADRAFT_1675</name>
</gene>
<feature type="region of interest" description="Disordered" evidence="6">
    <location>
        <begin position="384"/>
        <end position="525"/>
    </location>
</feature>
<dbReference type="Gene3D" id="3.40.50.300">
    <property type="entry name" value="P-loop containing nucleotide triphosphate hydrolases"/>
    <property type="match status" value="1"/>
</dbReference>
<dbReference type="Proteomes" id="UP000815325">
    <property type="component" value="Unassembled WGS sequence"/>
</dbReference>
<keyword evidence="9" id="KW-1185">Reference proteome</keyword>
<evidence type="ECO:0000256" key="3">
    <source>
        <dbReference type="ARBA" id="ARBA00022705"/>
    </source>
</evidence>
<dbReference type="EMBL" id="MU069556">
    <property type="protein sequence ID" value="KAF5839058.1"/>
    <property type="molecule type" value="Genomic_DNA"/>
</dbReference>
<keyword evidence="5" id="KW-0539">Nucleus</keyword>
<feature type="region of interest" description="Disordered" evidence="6">
    <location>
        <begin position="1"/>
        <end position="82"/>
    </location>
</feature>
<dbReference type="Pfam" id="PF14629">
    <property type="entry name" value="ORC4_C"/>
    <property type="match status" value="1"/>
</dbReference>
<keyword evidence="4" id="KW-0238">DNA-binding</keyword>
<dbReference type="InterPro" id="IPR032705">
    <property type="entry name" value="ORC4_C"/>
</dbReference>
<feature type="compositionally biased region" description="Pro residues" evidence="6">
    <location>
        <begin position="459"/>
        <end position="469"/>
    </location>
</feature>
<evidence type="ECO:0000256" key="6">
    <source>
        <dbReference type="SAM" id="MobiDB-lite"/>
    </source>
</evidence>
<feature type="compositionally biased region" description="Gly residues" evidence="6">
    <location>
        <begin position="244"/>
        <end position="263"/>
    </location>
</feature>
<evidence type="ECO:0000313" key="9">
    <source>
        <dbReference type="Proteomes" id="UP000815325"/>
    </source>
</evidence>
<feature type="compositionally biased region" description="Gly residues" evidence="6">
    <location>
        <begin position="298"/>
        <end position="310"/>
    </location>
</feature>
<feature type="domain" description="Origin recognition complex subunit 4 C-terminal" evidence="7">
    <location>
        <begin position="543"/>
        <end position="622"/>
    </location>
</feature>
<evidence type="ECO:0000256" key="2">
    <source>
        <dbReference type="ARBA" id="ARBA00005334"/>
    </source>
</evidence>
<feature type="region of interest" description="Disordered" evidence="6">
    <location>
        <begin position="176"/>
        <end position="208"/>
    </location>
</feature>
<name>A0ABQ7GWS2_DUNSA</name>
<evidence type="ECO:0000313" key="8">
    <source>
        <dbReference type="EMBL" id="KAF5839058.1"/>
    </source>
</evidence>
<feature type="region of interest" description="Disordered" evidence="6">
    <location>
        <begin position="288"/>
        <end position="316"/>
    </location>
</feature>
<feature type="compositionally biased region" description="Low complexity" evidence="6">
    <location>
        <begin position="288"/>
        <end position="297"/>
    </location>
</feature>
<proteinExistence type="inferred from homology"/>
<sequence>MKRKDSPRVPQQRPDCPPTANKRQRSDDEEGTPARPKPASAPEPDPPVTAHPVASLHHTPLTSVSPLPHANHSSGHQPALPHLAPTDAHTAIDFLTARCVGLVFFIIDGFERFAKQRGKQTLLYNLLDELQRSNVEAGVIGITTAQDIMAIMEKRVQSRFLHRRIIVSSPLHFEVPDPAAPAAAGPSRRSTASDSNPKPPVQYGDTPLGMLEDMLCLPSIARQHSQEEASEVRRSGWDEVARASGGGRGGGSHAAEGGRGGAGASRAAAGWGRAGSVGRPGGRIAAGAGGSEAAAGGQAAGGMARSGGGGEGRDEERLQLSEACVAALPVWQSPDFVARHNQAVKSCVQDEEVKAVLLSMFSTQLTSSKLSTIARMALAEWDRELRQQQRHKRQQQQRTGGGDTAALGTGQQQRLHQQQQQRTGDWESAALGTEQQQQQQQREQQRHDLPVQQGSAPQHPQPQQQPPSQPAALQHGLPQPSPTANARKRLRTAPEPGQQPDGEPQPPLGTQPDHQPQDRGNGSSPVLLLQPWHVVAACQPLRAADSMVRLVCDLSVFQLYLLAGMVRLSTKKHAMYNFEMVWDECKSKQDSSGILRSYKESEKAAWRAFEALMDTGIAFYSDPAAEAKGRNMKYAGAVLRLTGTEVEEGLAAHGSCPDEIMRFIRMET</sequence>
<feature type="compositionally biased region" description="Pro residues" evidence="6">
    <location>
        <begin position="35"/>
        <end position="49"/>
    </location>
</feature>
<keyword evidence="3" id="KW-0235">DNA replication</keyword>
<evidence type="ECO:0000256" key="4">
    <source>
        <dbReference type="ARBA" id="ARBA00023125"/>
    </source>
</evidence>
<feature type="compositionally biased region" description="Polar residues" evidence="6">
    <location>
        <begin position="512"/>
        <end position="524"/>
    </location>
</feature>
<feature type="region of interest" description="Disordered" evidence="6">
    <location>
        <begin position="222"/>
        <end position="274"/>
    </location>
</feature>
<dbReference type="PANTHER" id="PTHR12087">
    <property type="entry name" value="ORIGIN RECOGNITION COMPLEX SUBUNIT 4"/>
    <property type="match status" value="1"/>
</dbReference>
<feature type="compositionally biased region" description="Polar residues" evidence="6">
    <location>
        <begin position="60"/>
        <end position="76"/>
    </location>
</feature>
<dbReference type="InterPro" id="IPR016527">
    <property type="entry name" value="ORC4"/>
</dbReference>
<feature type="compositionally biased region" description="Low complexity" evidence="6">
    <location>
        <begin position="404"/>
        <end position="423"/>
    </location>
</feature>
<reference evidence="8" key="1">
    <citation type="submission" date="2017-08" db="EMBL/GenBank/DDBJ databases">
        <authorList>
            <person name="Polle J.E."/>
            <person name="Barry K."/>
            <person name="Cushman J."/>
            <person name="Schmutz J."/>
            <person name="Tran D."/>
            <person name="Hathwaick L.T."/>
            <person name="Yim W.C."/>
            <person name="Jenkins J."/>
            <person name="Mckie-Krisberg Z.M."/>
            <person name="Prochnik S."/>
            <person name="Lindquist E."/>
            <person name="Dockter R.B."/>
            <person name="Adam C."/>
            <person name="Molina H."/>
            <person name="Bunkerborg J."/>
            <person name="Jin E."/>
            <person name="Buchheim M."/>
            <person name="Magnuson J."/>
        </authorList>
    </citation>
    <scope>NUCLEOTIDE SEQUENCE</scope>
    <source>
        <strain evidence="8">CCAP 19/18</strain>
    </source>
</reference>
<protein>
    <recommendedName>
        <fullName evidence="7">Origin recognition complex subunit 4 C-terminal domain-containing protein</fullName>
    </recommendedName>
</protein>
<comment type="subcellular location">
    <subcellularLocation>
        <location evidence="1">Nucleus</location>
    </subcellularLocation>
</comment>
<feature type="compositionally biased region" description="Basic and acidic residues" evidence="6">
    <location>
        <begin position="224"/>
        <end position="241"/>
    </location>
</feature>
<comment type="similarity">
    <text evidence="2">Belongs to the ORC4 family.</text>
</comment>
<comment type="caution">
    <text evidence="8">The sequence shown here is derived from an EMBL/GenBank/DDBJ whole genome shotgun (WGS) entry which is preliminary data.</text>
</comment>
<evidence type="ECO:0000256" key="1">
    <source>
        <dbReference type="ARBA" id="ARBA00004123"/>
    </source>
</evidence>
<organism evidence="8 9">
    <name type="scientific">Dunaliella salina</name>
    <name type="common">Green alga</name>
    <name type="synonym">Protococcus salinus</name>
    <dbReference type="NCBI Taxonomy" id="3046"/>
    <lineage>
        <taxon>Eukaryota</taxon>
        <taxon>Viridiplantae</taxon>
        <taxon>Chlorophyta</taxon>
        <taxon>core chlorophytes</taxon>
        <taxon>Chlorophyceae</taxon>
        <taxon>CS clade</taxon>
        <taxon>Chlamydomonadales</taxon>
        <taxon>Dunaliellaceae</taxon>
        <taxon>Dunaliella</taxon>
    </lineage>
</organism>
<dbReference type="InterPro" id="IPR027417">
    <property type="entry name" value="P-loop_NTPase"/>
</dbReference>
<evidence type="ECO:0000259" key="7">
    <source>
        <dbReference type="Pfam" id="PF14629"/>
    </source>
</evidence>
<dbReference type="PANTHER" id="PTHR12087:SF0">
    <property type="entry name" value="ORIGIN RECOGNITION COMPLEX SUBUNIT 4"/>
    <property type="match status" value="1"/>
</dbReference>
<evidence type="ECO:0000256" key="5">
    <source>
        <dbReference type="ARBA" id="ARBA00023242"/>
    </source>
</evidence>
<accession>A0ABQ7GWS2</accession>